<dbReference type="EMBL" id="JABFTP020000001">
    <property type="protein sequence ID" value="KAL3265970.1"/>
    <property type="molecule type" value="Genomic_DNA"/>
</dbReference>
<dbReference type="PANTHER" id="PTHR31649">
    <property type="entry name" value="AGAP009604-PA"/>
    <property type="match status" value="1"/>
</dbReference>
<accession>A0ABD2MHY3</accession>
<proteinExistence type="predicted"/>
<name>A0ABD2MHY3_9CUCU</name>
<sequence length="218" mass="24914">MNKVDVISLRIPSAFRMKGVIFVSVLIIATVLAQKCKPKYHFWRPYNGTIPNDAFLAGVDEDGRRNYVAKIIPLDEYLWTIPAQFKEGCDHVDLSWCCNDGRPDRKVMRVDRFIEILCVDNPENLQWVKVDRYADEIENCCLVEGGIALFSNHIYVPYIGKGVVDGVNFIGRAYMERAWEGVHVMDGGNSTKVYRNFEMLSYDCKENGVIPPAKLQLK</sequence>
<dbReference type="AlphaFoldDB" id="A0ABD2MHY3"/>
<dbReference type="Proteomes" id="UP001516400">
    <property type="component" value="Unassembled WGS sequence"/>
</dbReference>
<evidence type="ECO:0000313" key="1">
    <source>
        <dbReference type="EMBL" id="KAL3265970.1"/>
    </source>
</evidence>
<keyword evidence="2" id="KW-1185">Reference proteome</keyword>
<protein>
    <submittedName>
        <fullName evidence="1">Uncharacterized protein</fullName>
    </submittedName>
</protein>
<evidence type="ECO:0000313" key="2">
    <source>
        <dbReference type="Proteomes" id="UP001516400"/>
    </source>
</evidence>
<gene>
    <name evidence="1" type="ORF">HHI36_010158</name>
</gene>
<comment type="caution">
    <text evidence="1">The sequence shown here is derived from an EMBL/GenBank/DDBJ whole genome shotgun (WGS) entry which is preliminary data.</text>
</comment>
<organism evidence="1 2">
    <name type="scientific">Cryptolaemus montrouzieri</name>
    <dbReference type="NCBI Taxonomy" id="559131"/>
    <lineage>
        <taxon>Eukaryota</taxon>
        <taxon>Metazoa</taxon>
        <taxon>Ecdysozoa</taxon>
        <taxon>Arthropoda</taxon>
        <taxon>Hexapoda</taxon>
        <taxon>Insecta</taxon>
        <taxon>Pterygota</taxon>
        <taxon>Neoptera</taxon>
        <taxon>Endopterygota</taxon>
        <taxon>Coleoptera</taxon>
        <taxon>Polyphaga</taxon>
        <taxon>Cucujiformia</taxon>
        <taxon>Coccinelloidea</taxon>
        <taxon>Coccinellidae</taxon>
        <taxon>Scymninae</taxon>
        <taxon>Scymnini</taxon>
        <taxon>Cryptolaemus</taxon>
    </lineage>
</organism>
<dbReference type="PANTHER" id="PTHR31649:SF10">
    <property type="entry name" value="IP19903P-RELATED"/>
    <property type="match status" value="1"/>
</dbReference>
<reference evidence="1 2" key="1">
    <citation type="journal article" date="2021" name="BMC Biol.">
        <title>Horizontally acquired antibacterial genes associated with adaptive radiation of ladybird beetles.</title>
        <authorList>
            <person name="Li H.S."/>
            <person name="Tang X.F."/>
            <person name="Huang Y.H."/>
            <person name="Xu Z.Y."/>
            <person name="Chen M.L."/>
            <person name="Du X.Y."/>
            <person name="Qiu B.Y."/>
            <person name="Chen P.T."/>
            <person name="Zhang W."/>
            <person name="Slipinski A."/>
            <person name="Escalona H.E."/>
            <person name="Waterhouse R.M."/>
            <person name="Zwick A."/>
            <person name="Pang H."/>
        </authorList>
    </citation>
    <scope>NUCLEOTIDE SEQUENCE [LARGE SCALE GENOMIC DNA]</scope>
    <source>
        <strain evidence="1">SYSU2018</strain>
    </source>
</reference>